<dbReference type="EMBL" id="KV875094">
    <property type="protein sequence ID" value="OIW32976.1"/>
    <property type="molecule type" value="Genomic_DNA"/>
</dbReference>
<dbReference type="STRING" id="1408157.A0A1J7JSK9"/>
<evidence type="ECO:0000313" key="1">
    <source>
        <dbReference type="EMBL" id="OIW32976.1"/>
    </source>
</evidence>
<dbReference type="OrthoDB" id="5598852at2759"/>
<name>A0A1J7JSK9_9PEZI</name>
<gene>
    <name evidence="1" type="ORF">CONLIGDRAFT_160123</name>
</gene>
<dbReference type="AlphaFoldDB" id="A0A1J7JSK9"/>
<keyword evidence="2" id="KW-1185">Reference proteome</keyword>
<protein>
    <recommendedName>
        <fullName evidence="3">Aminoglycoside phosphotransferase domain-containing protein</fullName>
    </recommendedName>
</protein>
<organism evidence="1 2">
    <name type="scientific">Coniochaeta ligniaria NRRL 30616</name>
    <dbReference type="NCBI Taxonomy" id="1408157"/>
    <lineage>
        <taxon>Eukaryota</taxon>
        <taxon>Fungi</taxon>
        <taxon>Dikarya</taxon>
        <taxon>Ascomycota</taxon>
        <taxon>Pezizomycotina</taxon>
        <taxon>Sordariomycetes</taxon>
        <taxon>Sordariomycetidae</taxon>
        <taxon>Coniochaetales</taxon>
        <taxon>Coniochaetaceae</taxon>
        <taxon>Coniochaeta</taxon>
    </lineage>
</organism>
<reference evidence="1 2" key="1">
    <citation type="submission" date="2016-10" db="EMBL/GenBank/DDBJ databases">
        <title>Draft genome sequence of Coniochaeta ligniaria NRRL30616, a lignocellulolytic fungus for bioabatement of inhibitors in plant biomass hydrolysates.</title>
        <authorList>
            <consortium name="DOE Joint Genome Institute"/>
            <person name="Jimenez D.J."/>
            <person name="Hector R.E."/>
            <person name="Riley R."/>
            <person name="Sun H."/>
            <person name="Grigoriev I.V."/>
            <person name="Van Elsas J.D."/>
            <person name="Nichols N.N."/>
        </authorList>
    </citation>
    <scope>NUCLEOTIDE SEQUENCE [LARGE SCALE GENOMIC DNA]</scope>
    <source>
        <strain evidence="1 2">NRRL 30616</strain>
    </source>
</reference>
<sequence length="436" mass="48022">PSTEAFFARHNQPPTARQLCWDFVSSHYPSTSNTLTVHECPTQGYCSYTLCISDSQIIQFRPGRHQLNTTLSLLAREVYGVLAPETRFLGVLPVPFDPTSGDDDHRPPPEPMFVYAMTCMPGISLTSFRLHPPASAGEVRLQRAILVRDFARFLSLGWKSRQQKANLPFRGGRLAGSLRKRLEMMRDGLPLRFRPVVVDCLKDLEGIEGLPWVLTHGDVVGDNVMVEGAGDGGGSGGGGSRGTGWWPGTLRGMIDWAESEYLPFGVGLYGVEELFGQSVRRWDEEGKGEGVVDRFVYYPEAGDLRRLFWQELEGAVPPLATDRGLRAAVEQARVLGILLWHGFAFDDGRIDRVVQEGRDEGEVQRLDMFLFGSDHPLARGDADSRVAAAATAGEKDGAARREGRKKPLVTVAEAGTEKEGGKGRGLLSRRISKMIL</sequence>
<dbReference type="Proteomes" id="UP000182658">
    <property type="component" value="Unassembled WGS sequence"/>
</dbReference>
<dbReference type="InParanoid" id="A0A1J7JSK9"/>
<evidence type="ECO:0000313" key="2">
    <source>
        <dbReference type="Proteomes" id="UP000182658"/>
    </source>
</evidence>
<feature type="non-terminal residue" evidence="1">
    <location>
        <position position="1"/>
    </location>
</feature>
<dbReference type="InterPro" id="IPR011009">
    <property type="entry name" value="Kinase-like_dom_sf"/>
</dbReference>
<proteinExistence type="predicted"/>
<dbReference type="SUPFAM" id="SSF56112">
    <property type="entry name" value="Protein kinase-like (PK-like)"/>
    <property type="match status" value="1"/>
</dbReference>
<accession>A0A1J7JSK9</accession>
<evidence type="ECO:0008006" key="3">
    <source>
        <dbReference type="Google" id="ProtNLM"/>
    </source>
</evidence>